<keyword evidence="2" id="KW-0804">Transcription</keyword>
<dbReference type="Proteomes" id="UP001196980">
    <property type="component" value="Unassembled WGS sequence"/>
</dbReference>
<evidence type="ECO:0000256" key="2">
    <source>
        <dbReference type="ARBA" id="ARBA00023163"/>
    </source>
</evidence>
<keyword evidence="4" id="KW-1185">Reference proteome</keyword>
<evidence type="ECO:0000256" key="1">
    <source>
        <dbReference type="ARBA" id="ARBA00023015"/>
    </source>
</evidence>
<dbReference type="EMBL" id="JABXWD010000654">
    <property type="protein sequence ID" value="MBV6343546.1"/>
    <property type="molecule type" value="Genomic_DNA"/>
</dbReference>
<proteinExistence type="predicted"/>
<evidence type="ECO:0000313" key="3">
    <source>
        <dbReference type="EMBL" id="MBV6343546.1"/>
    </source>
</evidence>
<dbReference type="RefSeq" id="WP_218254162.1">
    <property type="nucleotide sequence ID" value="NZ_JABXWD010000654.1"/>
</dbReference>
<dbReference type="Pfam" id="PF04703">
    <property type="entry name" value="FaeA"/>
    <property type="match status" value="1"/>
</dbReference>
<gene>
    <name evidence="3" type="ORF">HWQ67_18405</name>
</gene>
<keyword evidence="1" id="KW-0805">Transcription regulation</keyword>
<reference evidence="3 4" key="1">
    <citation type="journal article" date="2020" name="J Geophys Res Biogeosci">
        <title>Magnetotaxis as an Adaptation to Enable Bacterial Shuttling of Microbial Sulfur and Sulfur Cycling Across Aquatic Oxic#Anoxic Interfaces.</title>
        <authorList>
            <person name="Li J."/>
            <person name="Liu P."/>
            <person name="Wang J."/>
            <person name="Roberts A.P."/>
            <person name="Pan Y."/>
        </authorList>
    </citation>
    <scope>NUCLEOTIDE SEQUENCE [LARGE SCALE GENOMIC DNA]</scope>
    <source>
        <strain evidence="3 4">MYR-1_YQ</strain>
    </source>
</reference>
<comment type="caution">
    <text evidence="3">The sequence shown here is derived from an EMBL/GenBank/DDBJ whole genome shotgun (WGS) entry which is preliminary data.</text>
</comment>
<evidence type="ECO:0000313" key="4">
    <source>
        <dbReference type="Proteomes" id="UP001196980"/>
    </source>
</evidence>
<organism evidence="3 4">
    <name type="scientific">Candidatus Magnetobacterium casense</name>
    <dbReference type="NCBI Taxonomy" id="1455061"/>
    <lineage>
        <taxon>Bacteria</taxon>
        <taxon>Pseudomonadati</taxon>
        <taxon>Nitrospirota</taxon>
        <taxon>Thermodesulfovibrionia</taxon>
        <taxon>Thermodesulfovibrionales</taxon>
        <taxon>Candidatus Magnetobacteriaceae</taxon>
        <taxon>Candidatus Magnetobacterium</taxon>
    </lineage>
</organism>
<sequence>MPYKQVTPFHREVIRYVQEHEPVDIHDIAVALGISYWRAQYALKTIENAGVVLFWQDRQTIGTFHKMTMDEWCEMERRPHDYT</sequence>
<name>A0ABS6S3X6_9BACT</name>
<protein>
    <submittedName>
        <fullName evidence="3">MarR family transcriptional regulator</fullName>
    </submittedName>
</protein>
<dbReference type="InterPro" id="IPR006793">
    <property type="entry name" value="FaeA"/>
</dbReference>
<accession>A0ABS6S3X6</accession>